<evidence type="ECO:0000313" key="4">
    <source>
        <dbReference type="Proteomes" id="UP000199268"/>
    </source>
</evidence>
<dbReference type="Gene3D" id="3.90.1640.10">
    <property type="entry name" value="inorganic pyrophosphatase (n-terminal core)"/>
    <property type="match status" value="1"/>
</dbReference>
<evidence type="ECO:0000259" key="2">
    <source>
        <dbReference type="Pfam" id="PF02272"/>
    </source>
</evidence>
<dbReference type="RefSeq" id="WP_092463669.1">
    <property type="nucleotide sequence ID" value="NZ_BJEE01000009.1"/>
</dbReference>
<dbReference type="OrthoDB" id="9803668at2"/>
<sequence>MTAQTAILAQIKAAQTIIIHRHQRPDPDAFGSQFGLAELIKTSFPQKEVHVVGKPVPSMSWMGKMEKIPDRLYDDALVIVTDTANSPRVDDRRFDYGKVLVKIDHHPNDEPYGDYTWVIEEASSTSAMIFAFYQEFSDELKLSDKGASYLYAGIVGDTGRFLYGTSSATMNIVAELMKFKFDWVAINQRMDTISLPAAKASGYVYEHMTTTEYGFNYIVLTNDIVEKFDLGDFGTAFIVPLLGKVNTVKAWAVFEQQDDGYFRVRLRSRNVVINEIAKRHGGGGHELAAGATAKNMDEINDIINEANNLLKEQHTNNGEIY</sequence>
<dbReference type="PANTHER" id="PTHR47618">
    <property type="entry name" value="BIFUNCTIONAL OLIGORIBONUCLEASE AND PAP PHOSPHATASE NRNA"/>
    <property type="match status" value="1"/>
</dbReference>
<dbReference type="GO" id="GO:0003676">
    <property type="term" value="F:nucleic acid binding"/>
    <property type="evidence" value="ECO:0007669"/>
    <property type="project" value="InterPro"/>
</dbReference>
<dbReference type="AlphaFoldDB" id="A0A1C4BUS7"/>
<feature type="domain" description="DHHA1" evidence="2">
    <location>
        <begin position="242"/>
        <end position="312"/>
    </location>
</feature>
<organism evidence="3 4">
    <name type="scientific">Weissella bombi</name>
    <dbReference type="NCBI Taxonomy" id="1505725"/>
    <lineage>
        <taxon>Bacteria</taxon>
        <taxon>Bacillati</taxon>
        <taxon>Bacillota</taxon>
        <taxon>Bacilli</taxon>
        <taxon>Lactobacillales</taxon>
        <taxon>Lactobacillaceae</taxon>
        <taxon>Weissella</taxon>
    </lineage>
</organism>
<dbReference type="InterPro" id="IPR051319">
    <property type="entry name" value="Oligoribo/pAp-PDE_c-di-AMP_PDE"/>
</dbReference>
<accession>A0A1C4BUS7</accession>
<dbReference type="Pfam" id="PF02272">
    <property type="entry name" value="DHHA1"/>
    <property type="match status" value="1"/>
</dbReference>
<keyword evidence="4" id="KW-1185">Reference proteome</keyword>
<dbReference type="InterPro" id="IPR003156">
    <property type="entry name" value="DHHA1_dom"/>
</dbReference>
<feature type="domain" description="DDH" evidence="1">
    <location>
        <begin position="17"/>
        <end position="154"/>
    </location>
</feature>
<dbReference type="Gene3D" id="3.10.310.30">
    <property type="match status" value="1"/>
</dbReference>
<gene>
    <name evidence="3" type="ORF">GA0061074_1165</name>
</gene>
<protein>
    <submittedName>
        <fullName evidence="3">Phosphoesterase RecJ domain-containing protein</fullName>
    </submittedName>
</protein>
<dbReference type="InterPro" id="IPR038763">
    <property type="entry name" value="DHH_sf"/>
</dbReference>
<dbReference type="SUPFAM" id="SSF64182">
    <property type="entry name" value="DHH phosphoesterases"/>
    <property type="match status" value="1"/>
</dbReference>
<dbReference type="InterPro" id="IPR001667">
    <property type="entry name" value="DDH_dom"/>
</dbReference>
<dbReference type="PANTHER" id="PTHR47618:SF1">
    <property type="entry name" value="BIFUNCTIONAL OLIGORIBONUCLEASE AND PAP PHOSPHATASE NRNA"/>
    <property type="match status" value="1"/>
</dbReference>
<dbReference type="Proteomes" id="UP000199268">
    <property type="component" value="Unassembled WGS sequence"/>
</dbReference>
<dbReference type="STRING" id="1505725.GA0061074_1165"/>
<name>A0A1C4BUS7_9LACO</name>
<proteinExistence type="predicted"/>
<evidence type="ECO:0000313" key="3">
    <source>
        <dbReference type="EMBL" id="SCC10590.1"/>
    </source>
</evidence>
<evidence type="ECO:0000259" key="1">
    <source>
        <dbReference type="Pfam" id="PF01368"/>
    </source>
</evidence>
<reference evidence="4" key="1">
    <citation type="submission" date="2016-08" db="EMBL/GenBank/DDBJ databases">
        <authorList>
            <person name="Varghese N."/>
            <person name="Submissions Spin"/>
        </authorList>
    </citation>
    <scope>NUCLEOTIDE SEQUENCE [LARGE SCALE GENOMIC DNA]</scope>
    <source>
        <strain evidence="4">R-53094</strain>
    </source>
</reference>
<dbReference type="EMBL" id="FMAO01000016">
    <property type="protein sequence ID" value="SCC10590.1"/>
    <property type="molecule type" value="Genomic_DNA"/>
</dbReference>
<dbReference type="Pfam" id="PF01368">
    <property type="entry name" value="DHH"/>
    <property type="match status" value="1"/>
</dbReference>